<sequence>MRAIAPAAATAHMPVKAEELTAGVCGAVCVTAQPLMYKNYWMHVRTLDARQRKMAVRNFASSEL</sequence>
<dbReference type="AlphaFoldDB" id="A0AAV1TDX6"/>
<accession>A0AAV1TDX6</accession>
<reference evidence="1" key="1">
    <citation type="submission" date="2024-01" db="EMBL/GenBank/DDBJ databases">
        <authorList>
            <person name="Webb A."/>
        </authorList>
    </citation>
    <scope>NUCLEOTIDE SEQUENCE</scope>
    <source>
        <strain evidence="1">Pm1</strain>
    </source>
</reference>
<protein>
    <submittedName>
        <fullName evidence="1">Uncharacterized protein</fullName>
    </submittedName>
</protein>
<evidence type="ECO:0000313" key="1">
    <source>
        <dbReference type="EMBL" id="CAK7911285.1"/>
    </source>
</evidence>
<comment type="caution">
    <text evidence="1">The sequence shown here is derived from an EMBL/GenBank/DDBJ whole genome shotgun (WGS) entry which is preliminary data.</text>
</comment>
<name>A0AAV1TDX6_9STRA</name>
<organism evidence="1 2">
    <name type="scientific">Peronospora matthiolae</name>
    <dbReference type="NCBI Taxonomy" id="2874970"/>
    <lineage>
        <taxon>Eukaryota</taxon>
        <taxon>Sar</taxon>
        <taxon>Stramenopiles</taxon>
        <taxon>Oomycota</taxon>
        <taxon>Peronosporomycetes</taxon>
        <taxon>Peronosporales</taxon>
        <taxon>Peronosporaceae</taxon>
        <taxon>Peronospora</taxon>
    </lineage>
</organism>
<proteinExistence type="predicted"/>
<dbReference type="EMBL" id="CAKLBY020000036">
    <property type="protein sequence ID" value="CAK7911285.1"/>
    <property type="molecule type" value="Genomic_DNA"/>
</dbReference>
<dbReference type="Proteomes" id="UP001162060">
    <property type="component" value="Unassembled WGS sequence"/>
</dbReference>
<evidence type="ECO:0000313" key="2">
    <source>
        <dbReference type="Proteomes" id="UP001162060"/>
    </source>
</evidence>
<gene>
    <name evidence="1" type="ORF">PM001_LOCUS4334</name>
</gene>